<accession>I7M8M6</accession>
<keyword evidence="5" id="KW-1185">Reference proteome</keyword>
<feature type="compositionally biased region" description="Basic and acidic residues" evidence="2">
    <location>
        <begin position="768"/>
        <end position="783"/>
    </location>
</feature>
<dbReference type="AlphaFoldDB" id="I7M8M6"/>
<keyword evidence="3 4" id="KW-0812">Transmembrane</keyword>
<sequence length="845" mass="99274">MIIITRLVIVIQTVTKTVVHFKIKTKKMKSKLEKEKIQKEKEEILLLLPLHHPNHLKDQNQKLKQEEKDKENYKEKNRYNNCNKKISLSKLVKKIISLLFLKCQLFFEAKKKLGEKEQEIQNLSTQIGKQQQNLNELNQQNENLKAKTDQLDTVIQEKSNLENHFATQMIKVEQAKKAIKRKQSLFNDKAEEFQKALNQKSFRVKVTNKMKSIFTFISQTVENHYYLSSQVYQISNSYGSKSEVSFSSNAYYVNIYIFSLALFVPFFVYFFLHTQIDSFEDIFLHSYSDELGLYLIITMTIFFVFQVLFSILRFTDVKQKEIREIAKSGKEINNFRIAFAEWNWKIKDYQITQKSQFALKKYAESYFKYETTNQYQDLSSHQQIKDILILFVFIAIIVGSLFATAYIHYEGYLLKIANIMLVSEIAHGATIACIGRFSCEIMNIIMKQKAGFNSNEINSKKYSIKFICQSIPTALSILITYNTFLNNNQITLDFDLFSTKIPYNSSKFDCPEQQVSHFLLGLVVGHFIVNIFWQYLPSILTYFSSGKQGDSPFYKRVEYSMMQAQIPLVVINMTLLALLPFTGFAIIFSVLLFYFNFYNEWLIIHKFKLPQYKGAPKSQLKLHFTYFQNLTLMFIFCCYSLYYLNIFQAVQQGNSIKSCSPYSSFNQSLYGYIIDKITTVTIFKDIYEFISWYPLLLVFLFAFYISHANSQGLYKFWKQEIKNKNSEISGVKTYYEQRIERLENKIKETQQVLYNIQNPQSYQETTDDFGRIPESRRQSDESIMKNPTQFTLNFDTEFKIKGSSGSIKPLLYTQINNKSKANYNLNDIEEEDESQMKQTSIAVFK</sequence>
<feature type="transmembrane region" description="Helical" evidence="3">
    <location>
        <begin position="564"/>
        <end position="595"/>
    </location>
</feature>
<feature type="transmembrane region" description="Helical" evidence="3">
    <location>
        <begin position="626"/>
        <end position="644"/>
    </location>
</feature>
<gene>
    <name evidence="4" type="ORF">TTHERM_00290920</name>
</gene>
<feature type="transmembrane region" description="Helical" evidence="3">
    <location>
        <begin position="292"/>
        <end position="314"/>
    </location>
</feature>
<reference evidence="5" key="1">
    <citation type="journal article" date="2006" name="PLoS Biol.">
        <title>Macronuclear genome sequence of the ciliate Tetrahymena thermophila, a model eukaryote.</title>
        <authorList>
            <person name="Eisen J.A."/>
            <person name="Coyne R.S."/>
            <person name="Wu M."/>
            <person name="Wu D."/>
            <person name="Thiagarajan M."/>
            <person name="Wortman J.R."/>
            <person name="Badger J.H."/>
            <person name="Ren Q."/>
            <person name="Amedeo P."/>
            <person name="Jones K.M."/>
            <person name="Tallon L.J."/>
            <person name="Delcher A.L."/>
            <person name="Salzberg S.L."/>
            <person name="Silva J.C."/>
            <person name="Haas B.J."/>
            <person name="Majoros W.H."/>
            <person name="Farzad M."/>
            <person name="Carlton J.M."/>
            <person name="Smith R.K. Jr."/>
            <person name="Garg J."/>
            <person name="Pearlman R.E."/>
            <person name="Karrer K.M."/>
            <person name="Sun L."/>
            <person name="Manning G."/>
            <person name="Elde N.C."/>
            <person name="Turkewitz A.P."/>
            <person name="Asai D.J."/>
            <person name="Wilkes D.E."/>
            <person name="Wang Y."/>
            <person name="Cai H."/>
            <person name="Collins K."/>
            <person name="Stewart B.A."/>
            <person name="Lee S.R."/>
            <person name="Wilamowska K."/>
            <person name="Weinberg Z."/>
            <person name="Ruzzo W.L."/>
            <person name="Wloga D."/>
            <person name="Gaertig J."/>
            <person name="Frankel J."/>
            <person name="Tsao C.-C."/>
            <person name="Gorovsky M.A."/>
            <person name="Keeling P.J."/>
            <person name="Waller R.F."/>
            <person name="Patron N.J."/>
            <person name="Cherry J.M."/>
            <person name="Stover N.A."/>
            <person name="Krieger C.J."/>
            <person name="del Toro C."/>
            <person name="Ryder H.F."/>
            <person name="Williamson S.C."/>
            <person name="Barbeau R.A."/>
            <person name="Hamilton E.P."/>
            <person name="Orias E."/>
        </authorList>
    </citation>
    <scope>NUCLEOTIDE SEQUENCE [LARGE SCALE GENOMIC DNA]</scope>
    <source>
        <strain evidence="5">SB210</strain>
    </source>
</reference>
<keyword evidence="1" id="KW-0175">Coiled coil</keyword>
<feature type="coiled-coil region" evidence="1">
    <location>
        <begin position="106"/>
        <end position="164"/>
    </location>
</feature>
<dbReference type="RefSeq" id="XP_001018709.2">
    <property type="nucleotide sequence ID" value="XM_001018709.2"/>
</dbReference>
<proteinExistence type="predicted"/>
<name>I7M8M6_TETTS</name>
<evidence type="ECO:0000256" key="2">
    <source>
        <dbReference type="SAM" id="MobiDB-lite"/>
    </source>
</evidence>
<evidence type="ECO:0000313" key="4">
    <source>
        <dbReference type="EMBL" id="EAR98464.2"/>
    </source>
</evidence>
<feature type="transmembrane region" description="Helical" evidence="3">
    <location>
        <begin position="387"/>
        <end position="409"/>
    </location>
</feature>
<feature type="region of interest" description="Disordered" evidence="2">
    <location>
        <begin position="763"/>
        <end position="783"/>
    </location>
</feature>
<feature type="transmembrane region" description="Helical" evidence="3">
    <location>
        <begin position="425"/>
        <end position="445"/>
    </location>
</feature>
<dbReference type="InParanoid" id="I7M8M6"/>
<feature type="transmembrane region" description="Helical" evidence="3">
    <location>
        <begin position="251"/>
        <end position="272"/>
    </location>
</feature>
<protein>
    <submittedName>
        <fullName evidence="4">Transmembrane protein, putative</fullName>
    </submittedName>
</protein>
<evidence type="ECO:0000256" key="3">
    <source>
        <dbReference type="SAM" id="Phobius"/>
    </source>
</evidence>
<dbReference type="Proteomes" id="UP000009168">
    <property type="component" value="Unassembled WGS sequence"/>
</dbReference>
<feature type="transmembrane region" description="Helical" evidence="3">
    <location>
        <begin position="518"/>
        <end position="543"/>
    </location>
</feature>
<dbReference type="GeneID" id="7839591"/>
<keyword evidence="3" id="KW-1133">Transmembrane helix</keyword>
<feature type="transmembrane region" description="Helical" evidence="3">
    <location>
        <begin position="686"/>
        <end position="705"/>
    </location>
</feature>
<feature type="transmembrane region" description="Helical" evidence="3">
    <location>
        <begin position="466"/>
        <end position="484"/>
    </location>
</feature>
<keyword evidence="3" id="KW-0472">Membrane</keyword>
<evidence type="ECO:0000313" key="5">
    <source>
        <dbReference type="Proteomes" id="UP000009168"/>
    </source>
</evidence>
<organism evidence="4 5">
    <name type="scientific">Tetrahymena thermophila (strain SB210)</name>
    <dbReference type="NCBI Taxonomy" id="312017"/>
    <lineage>
        <taxon>Eukaryota</taxon>
        <taxon>Sar</taxon>
        <taxon>Alveolata</taxon>
        <taxon>Ciliophora</taxon>
        <taxon>Intramacronucleata</taxon>
        <taxon>Oligohymenophorea</taxon>
        <taxon>Hymenostomatida</taxon>
        <taxon>Tetrahymenina</taxon>
        <taxon>Tetrahymenidae</taxon>
        <taxon>Tetrahymena</taxon>
    </lineage>
</organism>
<dbReference type="KEGG" id="tet:TTHERM_00290920"/>
<dbReference type="EMBL" id="GG662651">
    <property type="protein sequence ID" value="EAR98464.2"/>
    <property type="molecule type" value="Genomic_DNA"/>
</dbReference>
<evidence type="ECO:0000256" key="1">
    <source>
        <dbReference type="SAM" id="Coils"/>
    </source>
</evidence>